<name>A0A937CNP8_9HYPH</name>
<feature type="transmembrane region" description="Helical" evidence="8">
    <location>
        <begin position="7"/>
        <end position="24"/>
    </location>
</feature>
<comment type="subcellular location">
    <subcellularLocation>
        <location evidence="1">Cell inner membrane</location>
        <topology evidence="1">Multi-pass membrane protein</topology>
    </subcellularLocation>
</comment>
<evidence type="ECO:0000256" key="2">
    <source>
        <dbReference type="ARBA" id="ARBA00022475"/>
    </source>
</evidence>
<dbReference type="NCBIfam" id="NF028537">
    <property type="entry name" value="P_eth_NH2_trans"/>
    <property type="match status" value="1"/>
</dbReference>
<dbReference type="GO" id="GO:0016776">
    <property type="term" value="F:phosphotransferase activity, phosphate group as acceptor"/>
    <property type="evidence" value="ECO:0007669"/>
    <property type="project" value="TreeGrafter"/>
</dbReference>
<evidence type="ECO:0000256" key="6">
    <source>
        <dbReference type="ARBA" id="ARBA00022989"/>
    </source>
</evidence>
<proteinExistence type="predicted"/>
<keyword evidence="3" id="KW-0997">Cell inner membrane</keyword>
<evidence type="ECO:0000313" key="12">
    <source>
        <dbReference type="Proteomes" id="UP000633219"/>
    </source>
</evidence>
<dbReference type="CDD" id="cd16017">
    <property type="entry name" value="LptA"/>
    <property type="match status" value="1"/>
</dbReference>
<dbReference type="InterPro" id="IPR000917">
    <property type="entry name" value="Sulfatase_N"/>
</dbReference>
<feature type="transmembrane region" description="Helical" evidence="8">
    <location>
        <begin position="74"/>
        <end position="93"/>
    </location>
</feature>
<dbReference type="InterPro" id="IPR017850">
    <property type="entry name" value="Alkaline_phosphatase_core_sf"/>
</dbReference>
<organism evidence="11 12">
    <name type="scientific">Rhizobium setariae</name>
    <dbReference type="NCBI Taxonomy" id="2801340"/>
    <lineage>
        <taxon>Bacteria</taxon>
        <taxon>Pseudomonadati</taxon>
        <taxon>Pseudomonadota</taxon>
        <taxon>Alphaproteobacteria</taxon>
        <taxon>Hyphomicrobiales</taxon>
        <taxon>Rhizobiaceae</taxon>
        <taxon>Rhizobium/Agrobacterium group</taxon>
        <taxon>Rhizobium</taxon>
    </lineage>
</organism>
<keyword evidence="6 8" id="KW-1133">Transmembrane helix</keyword>
<dbReference type="InterPro" id="IPR012549">
    <property type="entry name" value="EptA-like_N"/>
</dbReference>
<dbReference type="InterPro" id="IPR040423">
    <property type="entry name" value="PEA_transferase"/>
</dbReference>
<dbReference type="PANTHER" id="PTHR30443:SF0">
    <property type="entry name" value="PHOSPHOETHANOLAMINE TRANSFERASE EPTA"/>
    <property type="match status" value="1"/>
</dbReference>
<evidence type="ECO:0000256" key="7">
    <source>
        <dbReference type="ARBA" id="ARBA00023136"/>
    </source>
</evidence>
<keyword evidence="7 8" id="KW-0472">Membrane</keyword>
<reference evidence="11" key="1">
    <citation type="submission" date="2021-01" db="EMBL/GenBank/DDBJ databases">
        <title>Rhizobium sp. strain KVB221 16S ribosomal RNA gene Genome sequencing and assembly.</title>
        <authorList>
            <person name="Kang M."/>
        </authorList>
    </citation>
    <scope>NUCLEOTIDE SEQUENCE</scope>
    <source>
        <strain evidence="11">KVB221</strain>
    </source>
</reference>
<dbReference type="InterPro" id="IPR058130">
    <property type="entry name" value="PEA_transf_C"/>
</dbReference>
<keyword evidence="4 11" id="KW-0808">Transferase</keyword>
<dbReference type="RefSeq" id="WP_201661492.1">
    <property type="nucleotide sequence ID" value="NZ_JAEQNC010000010.1"/>
</dbReference>
<evidence type="ECO:0000313" key="11">
    <source>
        <dbReference type="EMBL" id="MBL0374001.1"/>
    </source>
</evidence>
<evidence type="ECO:0000256" key="4">
    <source>
        <dbReference type="ARBA" id="ARBA00022679"/>
    </source>
</evidence>
<accession>A0A937CNP8</accession>
<feature type="domain" description="Phosphoethanolamine transferase N-terminal" evidence="10">
    <location>
        <begin position="52"/>
        <end position="202"/>
    </location>
</feature>
<evidence type="ECO:0000259" key="9">
    <source>
        <dbReference type="Pfam" id="PF00884"/>
    </source>
</evidence>
<dbReference type="AlphaFoldDB" id="A0A937CNP8"/>
<dbReference type="PANTHER" id="PTHR30443">
    <property type="entry name" value="INNER MEMBRANE PROTEIN"/>
    <property type="match status" value="1"/>
</dbReference>
<evidence type="ECO:0000256" key="5">
    <source>
        <dbReference type="ARBA" id="ARBA00022692"/>
    </source>
</evidence>
<dbReference type="GO" id="GO:0005886">
    <property type="term" value="C:plasma membrane"/>
    <property type="evidence" value="ECO:0007669"/>
    <property type="project" value="UniProtKB-SubCell"/>
</dbReference>
<keyword evidence="2" id="KW-1003">Cell membrane</keyword>
<feature type="transmembrane region" description="Helical" evidence="8">
    <location>
        <begin position="44"/>
        <end position="62"/>
    </location>
</feature>
<dbReference type="Proteomes" id="UP000633219">
    <property type="component" value="Unassembled WGS sequence"/>
</dbReference>
<evidence type="ECO:0000256" key="3">
    <source>
        <dbReference type="ARBA" id="ARBA00022519"/>
    </source>
</evidence>
<sequence length="538" mass="59110">MRIARPTVSSGVLCLATALYLLAFTNTPFWQKLGAYFAAHPSKLIVGGTAVFLVHVAILLVFSHRVILKPMIMLLVLVAAGGSYFADTFGTIIDRNVVEAALTTTSAESGALITPNFLLHMMVYGVIPCLLVALIRLSDPPFLRKLAVNTLICIICLVGALILIGSDYGSFSSMYREHRVDIMGRLMPSAVIRSLASYATHSVSDRRIVMKPLGVDAKQTLPSLLSGKKLLTIIVVGETARAANFSLFGYDRATNPELAKQAVVAFPNTASCGTDTAVSLPCMFSPFTRVEYTQSKFRGSENLLDVLKHAKVQVAWFENNTGSKGVADRIEYKDLQAFDDKRFCESGECKDQILIESLKHYFGSIRGNTTVVLHMTGSHGPAYFRRYPQEFAKFKPDCRTSQFSDCTAEEIRNAYDNSILYTDHILSELINLLQANEGEFASSMIYMSDHGESLGENGLYLHAAPYFMAPEVQTHVPFIAWFSPEYASATKLDVSCLKAGAAEAASHDNLFHTVLGMTGVATSVYDQSLDRFSDCRRK</sequence>
<protein>
    <submittedName>
        <fullName evidence="11">Phosphoethanolamine transferase</fullName>
    </submittedName>
</protein>
<keyword evidence="5 8" id="KW-0812">Transmembrane</keyword>
<comment type="caution">
    <text evidence="11">The sequence shown here is derived from an EMBL/GenBank/DDBJ whole genome shotgun (WGS) entry which is preliminary data.</text>
</comment>
<gene>
    <name evidence="11" type="ORF">JJB09_18415</name>
</gene>
<feature type="transmembrane region" description="Helical" evidence="8">
    <location>
        <begin position="146"/>
        <end position="166"/>
    </location>
</feature>
<evidence type="ECO:0000256" key="8">
    <source>
        <dbReference type="SAM" id="Phobius"/>
    </source>
</evidence>
<dbReference type="EMBL" id="JAEQNC010000010">
    <property type="protein sequence ID" value="MBL0374001.1"/>
    <property type="molecule type" value="Genomic_DNA"/>
</dbReference>
<evidence type="ECO:0000259" key="10">
    <source>
        <dbReference type="Pfam" id="PF08019"/>
    </source>
</evidence>
<dbReference type="Gene3D" id="3.40.720.10">
    <property type="entry name" value="Alkaline Phosphatase, subunit A"/>
    <property type="match status" value="1"/>
</dbReference>
<dbReference type="SUPFAM" id="SSF53649">
    <property type="entry name" value="Alkaline phosphatase-like"/>
    <property type="match status" value="1"/>
</dbReference>
<feature type="transmembrane region" description="Helical" evidence="8">
    <location>
        <begin position="113"/>
        <end position="134"/>
    </location>
</feature>
<evidence type="ECO:0000256" key="1">
    <source>
        <dbReference type="ARBA" id="ARBA00004429"/>
    </source>
</evidence>
<feature type="domain" description="Sulfatase N-terminal" evidence="9">
    <location>
        <begin position="232"/>
        <end position="520"/>
    </location>
</feature>
<keyword evidence="12" id="KW-1185">Reference proteome</keyword>
<dbReference type="GO" id="GO:0009244">
    <property type="term" value="P:lipopolysaccharide core region biosynthetic process"/>
    <property type="evidence" value="ECO:0007669"/>
    <property type="project" value="TreeGrafter"/>
</dbReference>
<dbReference type="Pfam" id="PF08019">
    <property type="entry name" value="EptA_B_N"/>
    <property type="match status" value="1"/>
</dbReference>
<dbReference type="Pfam" id="PF00884">
    <property type="entry name" value="Sulfatase"/>
    <property type="match status" value="1"/>
</dbReference>